<dbReference type="Pfam" id="PF04860">
    <property type="entry name" value="Phage_portal"/>
    <property type="match status" value="1"/>
</dbReference>
<dbReference type="Proteomes" id="UP000439113">
    <property type="component" value="Unassembled WGS sequence"/>
</dbReference>
<dbReference type="EMBL" id="WNKS01000002">
    <property type="protein sequence ID" value="MTV30206.1"/>
    <property type="molecule type" value="Genomic_DNA"/>
</dbReference>
<dbReference type="InterPro" id="IPR006427">
    <property type="entry name" value="Portal_HK97"/>
</dbReference>
<dbReference type="NCBIfam" id="TIGR01537">
    <property type="entry name" value="portal_HK97"/>
    <property type="match status" value="1"/>
</dbReference>
<sequence length="417" mass="45393">MGKAARRKGKEQRVRGGDAYVDTFLGMCGTGASGVNPDAVISNLSVAARCVSLRSELLASVPLCLYRRTKDGGRERADDHPLFQILDCMPNPNMTAFEFREFLIRSLDLMGNGYARIERNARGQVTALYPFPPGMVAIERLASGRLRYRATDYNGVVWVLLQEEMLHVRGPTKNGMYGLSPIQIAHGALHLAMAHAETAEALTENKLQPGGLLMYPNQLNPTAKEDLRKGISGRFAGAGNAGRVMILDGGAKFEQLSFSPNDAQFLESRKLGNEDVARIFGLPPTTVGITDKATYSNSEHEGQALVQNALGPLAARIEGALARCLLSDAGRRSYYIEHDLNGLLRGDIEARFKAYRIAREIGAFSPNDVRRRENEPPLAEGDQYHMPANWIPLGQVRLTQGGSILPDDGTQTTGAGA</sequence>
<organism evidence="1 2">
    <name type="scientific">Rhodoblastus acidophilus</name>
    <name type="common">Rhodopseudomonas acidophila</name>
    <dbReference type="NCBI Taxonomy" id="1074"/>
    <lineage>
        <taxon>Bacteria</taxon>
        <taxon>Pseudomonadati</taxon>
        <taxon>Pseudomonadota</taxon>
        <taxon>Alphaproteobacteria</taxon>
        <taxon>Hyphomicrobiales</taxon>
        <taxon>Rhodoblastaceae</taxon>
        <taxon>Rhodoblastus</taxon>
    </lineage>
</organism>
<proteinExistence type="predicted"/>
<dbReference type="OrthoDB" id="7592047at2"/>
<dbReference type="RefSeq" id="WP_155444850.1">
    <property type="nucleotide sequence ID" value="NZ_JAOQNR010000002.1"/>
</dbReference>
<reference evidence="1 2" key="1">
    <citation type="submission" date="2019-11" db="EMBL/GenBank/DDBJ databases">
        <title>Whole-genome sequence of a Rhodoblastus acidophilus DSM 142.</title>
        <authorList>
            <person name="Kyndt J.A."/>
            <person name="Meyer T.E."/>
        </authorList>
    </citation>
    <scope>NUCLEOTIDE SEQUENCE [LARGE SCALE GENOMIC DNA]</scope>
    <source>
        <strain evidence="1 2">DSM 142</strain>
    </source>
</reference>
<protein>
    <submittedName>
        <fullName evidence="1">Phage portal protein</fullName>
    </submittedName>
</protein>
<evidence type="ECO:0000313" key="2">
    <source>
        <dbReference type="Proteomes" id="UP000439113"/>
    </source>
</evidence>
<dbReference type="InterPro" id="IPR006944">
    <property type="entry name" value="Phage/GTA_portal"/>
</dbReference>
<gene>
    <name evidence="1" type="ORF">GJ654_04280</name>
</gene>
<comment type="caution">
    <text evidence="1">The sequence shown here is derived from an EMBL/GenBank/DDBJ whole genome shotgun (WGS) entry which is preliminary data.</text>
</comment>
<name>A0A6N8DK31_RHOAC</name>
<dbReference type="AlphaFoldDB" id="A0A6N8DK31"/>
<evidence type="ECO:0000313" key="1">
    <source>
        <dbReference type="EMBL" id="MTV30206.1"/>
    </source>
</evidence>
<accession>A0A6N8DK31</accession>